<comment type="similarity">
    <text evidence="1">Belongs to the asaB hydroxylase/desaturase family.</text>
</comment>
<keyword evidence="4" id="KW-1185">Reference proteome</keyword>
<sequence length="290" mass="32821">MVGDTRQTPSTMSANNYATTGSLNYFLPPADGSQPYTNVNADSVTGERPQNWDKDPHVVDIENVRGSENQYKLDNAGFQFGRQASKHTRFLNDEEIEAEYYPECVALIKKLTGASSVVIFDQTIRCRRPGEVDDSPQKRQPVSLVHGDQTMASSIARVHRHLPSEAPTLLKRRFQILNLWRPISNAALEWPLALCDYRSVDVKRDLVPVALIYPNHEGETFGVKFNEAHKWKFMRGMETDEFVLFKNFDSVQDGSVAVLTPHTAFEDPNSPEGAPLRQSIEIRALVFYDY</sequence>
<evidence type="ECO:0000313" key="4">
    <source>
        <dbReference type="Proteomes" id="UP001194468"/>
    </source>
</evidence>
<reference evidence="3" key="1">
    <citation type="submission" date="2019-10" db="EMBL/GenBank/DDBJ databases">
        <authorList>
            <consortium name="DOE Joint Genome Institute"/>
            <person name="Kuo A."/>
            <person name="Miyauchi S."/>
            <person name="Kiss E."/>
            <person name="Drula E."/>
            <person name="Kohler A."/>
            <person name="Sanchez-Garcia M."/>
            <person name="Andreopoulos B."/>
            <person name="Barry K.W."/>
            <person name="Bonito G."/>
            <person name="Buee M."/>
            <person name="Carver A."/>
            <person name="Chen C."/>
            <person name="Cichocki N."/>
            <person name="Clum A."/>
            <person name="Culley D."/>
            <person name="Crous P.W."/>
            <person name="Fauchery L."/>
            <person name="Girlanda M."/>
            <person name="Hayes R."/>
            <person name="Keri Z."/>
            <person name="LaButti K."/>
            <person name="Lipzen A."/>
            <person name="Lombard V."/>
            <person name="Magnuson J."/>
            <person name="Maillard F."/>
            <person name="Morin E."/>
            <person name="Murat C."/>
            <person name="Nolan M."/>
            <person name="Ohm R."/>
            <person name="Pangilinan J."/>
            <person name="Pereira M."/>
            <person name="Perotto S."/>
            <person name="Peter M."/>
            <person name="Riley R."/>
            <person name="Sitrit Y."/>
            <person name="Stielow B."/>
            <person name="Szollosi G."/>
            <person name="Zifcakova L."/>
            <person name="Stursova M."/>
            <person name="Spatafora J.W."/>
            <person name="Tedersoo L."/>
            <person name="Vaario L.-M."/>
            <person name="Yamada A."/>
            <person name="Yan M."/>
            <person name="Wang P."/>
            <person name="Xu J."/>
            <person name="Bruns T."/>
            <person name="Baldrian P."/>
            <person name="Vilgalys R."/>
            <person name="Henrissat B."/>
            <person name="Grigoriev I.V."/>
            <person name="Hibbett D."/>
            <person name="Nagy L.G."/>
            <person name="Martin F.M."/>
        </authorList>
    </citation>
    <scope>NUCLEOTIDE SEQUENCE</scope>
    <source>
        <strain evidence="3">BED1</strain>
    </source>
</reference>
<reference evidence="3" key="2">
    <citation type="journal article" date="2020" name="Nat. Commun.">
        <title>Large-scale genome sequencing of mycorrhizal fungi provides insights into the early evolution of symbiotic traits.</title>
        <authorList>
            <person name="Miyauchi S."/>
            <person name="Kiss E."/>
            <person name="Kuo A."/>
            <person name="Drula E."/>
            <person name="Kohler A."/>
            <person name="Sanchez-Garcia M."/>
            <person name="Morin E."/>
            <person name="Andreopoulos B."/>
            <person name="Barry K.W."/>
            <person name="Bonito G."/>
            <person name="Buee M."/>
            <person name="Carver A."/>
            <person name="Chen C."/>
            <person name="Cichocki N."/>
            <person name="Clum A."/>
            <person name="Culley D."/>
            <person name="Crous P.W."/>
            <person name="Fauchery L."/>
            <person name="Girlanda M."/>
            <person name="Hayes R.D."/>
            <person name="Keri Z."/>
            <person name="LaButti K."/>
            <person name="Lipzen A."/>
            <person name="Lombard V."/>
            <person name="Magnuson J."/>
            <person name="Maillard F."/>
            <person name="Murat C."/>
            <person name="Nolan M."/>
            <person name="Ohm R.A."/>
            <person name="Pangilinan J."/>
            <person name="Pereira M.F."/>
            <person name="Perotto S."/>
            <person name="Peter M."/>
            <person name="Pfister S."/>
            <person name="Riley R."/>
            <person name="Sitrit Y."/>
            <person name="Stielow J.B."/>
            <person name="Szollosi G."/>
            <person name="Zifcakova L."/>
            <person name="Stursova M."/>
            <person name="Spatafora J.W."/>
            <person name="Tedersoo L."/>
            <person name="Vaario L.M."/>
            <person name="Yamada A."/>
            <person name="Yan M."/>
            <person name="Wang P."/>
            <person name="Xu J."/>
            <person name="Bruns T."/>
            <person name="Baldrian P."/>
            <person name="Vilgalys R."/>
            <person name="Dunand C."/>
            <person name="Henrissat B."/>
            <person name="Grigoriev I.V."/>
            <person name="Hibbett D."/>
            <person name="Nagy L.G."/>
            <person name="Martin F.M."/>
        </authorList>
    </citation>
    <scope>NUCLEOTIDE SEQUENCE</scope>
    <source>
        <strain evidence="3">BED1</strain>
    </source>
</reference>
<feature type="compositionally biased region" description="Polar residues" evidence="2">
    <location>
        <begin position="34"/>
        <end position="43"/>
    </location>
</feature>
<evidence type="ECO:0000256" key="2">
    <source>
        <dbReference type="SAM" id="MobiDB-lite"/>
    </source>
</evidence>
<dbReference type="InterPro" id="IPR044053">
    <property type="entry name" value="AsaB-like"/>
</dbReference>
<evidence type="ECO:0008006" key="5">
    <source>
        <dbReference type="Google" id="ProtNLM"/>
    </source>
</evidence>
<dbReference type="EMBL" id="WHUW01000048">
    <property type="protein sequence ID" value="KAF8431576.1"/>
    <property type="molecule type" value="Genomic_DNA"/>
</dbReference>
<protein>
    <recommendedName>
        <fullName evidence="5">Methyltransferase</fullName>
    </recommendedName>
</protein>
<dbReference type="Proteomes" id="UP001194468">
    <property type="component" value="Unassembled WGS sequence"/>
</dbReference>
<name>A0AAD4BIU2_BOLED</name>
<organism evidence="3 4">
    <name type="scientific">Boletus edulis BED1</name>
    <dbReference type="NCBI Taxonomy" id="1328754"/>
    <lineage>
        <taxon>Eukaryota</taxon>
        <taxon>Fungi</taxon>
        <taxon>Dikarya</taxon>
        <taxon>Basidiomycota</taxon>
        <taxon>Agaricomycotina</taxon>
        <taxon>Agaricomycetes</taxon>
        <taxon>Agaricomycetidae</taxon>
        <taxon>Boletales</taxon>
        <taxon>Boletineae</taxon>
        <taxon>Boletaceae</taxon>
        <taxon>Boletoideae</taxon>
        <taxon>Boletus</taxon>
    </lineage>
</organism>
<dbReference type="AlphaFoldDB" id="A0AAD4BIU2"/>
<dbReference type="NCBIfam" id="NF041278">
    <property type="entry name" value="CmcJ_NvfI_EfuI"/>
    <property type="match status" value="1"/>
</dbReference>
<gene>
    <name evidence="3" type="ORF">L210DRAFT_3721939</name>
</gene>
<dbReference type="PANTHER" id="PTHR34598:SF3">
    <property type="entry name" value="OXIDOREDUCTASE AN1597"/>
    <property type="match status" value="1"/>
</dbReference>
<evidence type="ECO:0000313" key="3">
    <source>
        <dbReference type="EMBL" id="KAF8431576.1"/>
    </source>
</evidence>
<proteinExistence type="inferred from homology"/>
<accession>A0AAD4BIU2</accession>
<evidence type="ECO:0000256" key="1">
    <source>
        <dbReference type="ARBA" id="ARBA00023604"/>
    </source>
</evidence>
<dbReference type="PANTHER" id="PTHR34598">
    <property type="entry name" value="BLL6449 PROTEIN"/>
    <property type="match status" value="1"/>
</dbReference>
<comment type="caution">
    <text evidence="3">The sequence shown here is derived from an EMBL/GenBank/DDBJ whole genome shotgun (WGS) entry which is preliminary data.</text>
</comment>
<feature type="region of interest" description="Disordered" evidence="2">
    <location>
        <begin position="29"/>
        <end position="54"/>
    </location>
</feature>
<dbReference type="GO" id="GO:0016491">
    <property type="term" value="F:oxidoreductase activity"/>
    <property type="evidence" value="ECO:0007669"/>
    <property type="project" value="InterPro"/>
</dbReference>